<keyword evidence="2" id="KW-1185">Reference proteome</keyword>
<dbReference type="AlphaFoldDB" id="A0A1M5WCD1"/>
<accession>A0A1M5WCD1</accession>
<evidence type="ECO:0000313" key="1">
    <source>
        <dbReference type="EMBL" id="SHH84864.1"/>
    </source>
</evidence>
<dbReference type="EMBL" id="FQXV01000003">
    <property type="protein sequence ID" value="SHH84864.1"/>
    <property type="molecule type" value="Genomic_DNA"/>
</dbReference>
<evidence type="ECO:0000313" key="2">
    <source>
        <dbReference type="Proteomes" id="UP000183995"/>
    </source>
</evidence>
<proteinExistence type="predicted"/>
<name>A0A1M5WCD1_9FIRM</name>
<reference evidence="1 2" key="1">
    <citation type="submission" date="2016-11" db="EMBL/GenBank/DDBJ databases">
        <authorList>
            <person name="Jaros S."/>
            <person name="Januszkiewicz K."/>
            <person name="Wedrychowicz H."/>
        </authorList>
    </citation>
    <scope>NUCLEOTIDE SEQUENCE [LARGE SCALE GENOMIC DNA]</scope>
    <source>
        <strain evidence="1 2">DSM 10068</strain>
    </source>
</reference>
<dbReference type="Proteomes" id="UP000183995">
    <property type="component" value="Unassembled WGS sequence"/>
</dbReference>
<dbReference type="OrthoDB" id="9972684at2"/>
<gene>
    <name evidence="1" type="ORF">SAMN02745823_01176</name>
</gene>
<sequence>MNSKEVIENTIRDAVKDVTGITNLEKDASLIDRELAIIPACFLYIFDILEKKLELPVYNIFKDHTFEVMTVENLTNALFELEMPG</sequence>
<dbReference type="STRING" id="1123282.SAMN02745823_01176"/>
<evidence type="ECO:0008006" key="3">
    <source>
        <dbReference type="Google" id="ProtNLM"/>
    </source>
</evidence>
<dbReference type="RefSeq" id="WP_073076731.1">
    <property type="nucleotide sequence ID" value="NZ_FQXV01000003.1"/>
</dbReference>
<organism evidence="1 2">
    <name type="scientific">Sporobacter termitidis DSM 10068</name>
    <dbReference type="NCBI Taxonomy" id="1123282"/>
    <lineage>
        <taxon>Bacteria</taxon>
        <taxon>Bacillati</taxon>
        <taxon>Bacillota</taxon>
        <taxon>Clostridia</taxon>
        <taxon>Eubacteriales</taxon>
        <taxon>Oscillospiraceae</taxon>
        <taxon>Sporobacter</taxon>
    </lineage>
</organism>
<protein>
    <recommendedName>
        <fullName evidence="3">Phosphopantetheine attachment site</fullName>
    </recommendedName>
</protein>